<feature type="chain" id="PRO_5046416472" description="Protein-tyrosine phosphatase" evidence="2">
    <location>
        <begin position="23"/>
        <end position="356"/>
    </location>
</feature>
<feature type="signal peptide" evidence="2">
    <location>
        <begin position="1"/>
        <end position="22"/>
    </location>
</feature>
<keyword evidence="4" id="KW-1185">Reference proteome</keyword>
<comment type="similarity">
    <text evidence="1">Belongs to the protein-tyrosine phosphatase family.</text>
</comment>
<accession>A0ABP7Z1U2</accession>
<gene>
    <name evidence="3" type="ORF">GCM10022216_25890</name>
</gene>
<keyword evidence="2" id="KW-0732">Signal</keyword>
<sequence>MKNMKQWFLVALAASSFTYANAQGIEKKITLKENFKAERQANGDYKLSIPKGTYQMQQGRDKKELLASKSIVVYGDTLINSPKSERLYFMLTNNGDTTVITERKITVSGPSNFRDIGGIPTKDGKHVVWGQFYRADELSGLMESEFPYLNSLGIKQVYDLRSQDEVNSKKDHLPESMKWIHYPIFEEGNDAQMKAVMQKFMDGSMTKEAANELLIKANQDFATKNLPRFQVLVKQMLDADSPSLFHCTAGKDRTGFTSALILSVLNVDQETILDEYLMTNYYTYDKIQGGMDKMFGSAPVKIDKEVVTQLMMVDKAYLEAGLNEIIKKYGTMDNFIREGLKISDEQRLSYQKKYTY</sequence>
<dbReference type="PROSITE" id="PS00383">
    <property type="entry name" value="TYR_PHOSPHATASE_1"/>
    <property type="match status" value="1"/>
</dbReference>
<name>A0ABP7Z1U2_9SPHI</name>
<dbReference type="Pfam" id="PF13350">
    <property type="entry name" value="Y_phosphatase3"/>
    <property type="match status" value="1"/>
</dbReference>
<dbReference type="Gene3D" id="3.90.190.10">
    <property type="entry name" value="Protein tyrosine phosphatase superfamily"/>
    <property type="match status" value="1"/>
</dbReference>
<dbReference type="Proteomes" id="UP001500101">
    <property type="component" value="Unassembled WGS sequence"/>
</dbReference>
<dbReference type="PANTHER" id="PTHR31126:SF1">
    <property type="entry name" value="TYROSINE SPECIFIC PROTEIN PHOSPHATASES DOMAIN-CONTAINING PROTEIN"/>
    <property type="match status" value="1"/>
</dbReference>
<evidence type="ECO:0000256" key="2">
    <source>
        <dbReference type="SAM" id="SignalP"/>
    </source>
</evidence>
<dbReference type="EMBL" id="BAAAZI010000011">
    <property type="protein sequence ID" value="GAA4143715.1"/>
    <property type="molecule type" value="Genomic_DNA"/>
</dbReference>
<comment type="caution">
    <text evidence="3">The sequence shown here is derived from an EMBL/GenBank/DDBJ whole genome shotgun (WGS) entry which is preliminary data.</text>
</comment>
<protein>
    <recommendedName>
        <fullName evidence="5">Protein-tyrosine phosphatase</fullName>
    </recommendedName>
</protein>
<evidence type="ECO:0000256" key="1">
    <source>
        <dbReference type="ARBA" id="ARBA00009580"/>
    </source>
</evidence>
<dbReference type="InterPro" id="IPR026893">
    <property type="entry name" value="Tyr/Ser_Pase_IphP-type"/>
</dbReference>
<evidence type="ECO:0000313" key="4">
    <source>
        <dbReference type="Proteomes" id="UP001500101"/>
    </source>
</evidence>
<dbReference type="PANTHER" id="PTHR31126">
    <property type="entry name" value="TYROSINE-PROTEIN PHOSPHATASE"/>
    <property type="match status" value="1"/>
</dbReference>
<dbReference type="InterPro" id="IPR016130">
    <property type="entry name" value="Tyr_Pase_AS"/>
</dbReference>
<evidence type="ECO:0000313" key="3">
    <source>
        <dbReference type="EMBL" id="GAA4143715.1"/>
    </source>
</evidence>
<proteinExistence type="inferred from homology"/>
<evidence type="ECO:0008006" key="5">
    <source>
        <dbReference type="Google" id="ProtNLM"/>
    </source>
</evidence>
<dbReference type="SUPFAM" id="SSF52799">
    <property type="entry name" value="(Phosphotyrosine protein) phosphatases II"/>
    <property type="match status" value="1"/>
</dbReference>
<reference evidence="4" key="1">
    <citation type="journal article" date="2019" name="Int. J. Syst. Evol. Microbiol.">
        <title>The Global Catalogue of Microorganisms (GCM) 10K type strain sequencing project: providing services to taxonomists for standard genome sequencing and annotation.</title>
        <authorList>
            <consortium name="The Broad Institute Genomics Platform"/>
            <consortium name="The Broad Institute Genome Sequencing Center for Infectious Disease"/>
            <person name="Wu L."/>
            <person name="Ma J."/>
        </authorList>
    </citation>
    <scope>NUCLEOTIDE SEQUENCE [LARGE SCALE GENOMIC DNA]</scope>
    <source>
        <strain evidence="4">JCM 16704</strain>
    </source>
</reference>
<dbReference type="InterPro" id="IPR029021">
    <property type="entry name" value="Prot-tyrosine_phosphatase-like"/>
</dbReference>
<organism evidence="3 4">
    <name type="scientific">Sphingobacterium kyonggiense</name>
    <dbReference type="NCBI Taxonomy" id="714075"/>
    <lineage>
        <taxon>Bacteria</taxon>
        <taxon>Pseudomonadati</taxon>
        <taxon>Bacteroidota</taxon>
        <taxon>Sphingobacteriia</taxon>
        <taxon>Sphingobacteriales</taxon>
        <taxon>Sphingobacteriaceae</taxon>
        <taxon>Sphingobacterium</taxon>
    </lineage>
</organism>